<dbReference type="InterPro" id="IPR036388">
    <property type="entry name" value="WH-like_DNA-bd_sf"/>
</dbReference>
<dbReference type="AlphaFoldDB" id="A0A9W6N2C4"/>
<dbReference type="RefSeq" id="WP_271203724.1">
    <property type="nucleotide sequence ID" value="NZ_BSFK01000005.1"/>
</dbReference>
<organism evidence="4 5">
    <name type="scientific">Methylopila jiangsuensis</name>
    <dbReference type="NCBI Taxonomy" id="586230"/>
    <lineage>
        <taxon>Bacteria</taxon>
        <taxon>Pseudomonadati</taxon>
        <taxon>Pseudomonadota</taxon>
        <taxon>Alphaproteobacteria</taxon>
        <taxon>Hyphomicrobiales</taxon>
        <taxon>Methylopilaceae</taxon>
        <taxon>Methylopila</taxon>
    </lineage>
</organism>
<dbReference type="InterPro" id="IPR057666">
    <property type="entry name" value="DrpA_SLOG"/>
</dbReference>
<evidence type="ECO:0000313" key="4">
    <source>
        <dbReference type="EMBL" id="GLK75789.1"/>
    </source>
</evidence>
<name>A0A9W6N2C4_9HYPH</name>
<dbReference type="EMBL" id="BSFK01000005">
    <property type="protein sequence ID" value="GLK75789.1"/>
    <property type="molecule type" value="Genomic_DNA"/>
</dbReference>
<feature type="domain" description="Smf/DprA SLOG" evidence="2">
    <location>
        <begin position="76"/>
        <end position="282"/>
    </location>
</feature>
<reference evidence="4" key="1">
    <citation type="journal article" date="2014" name="Int. J. Syst. Evol. Microbiol.">
        <title>Complete genome sequence of Corynebacterium casei LMG S-19264T (=DSM 44701T), isolated from a smear-ripened cheese.</title>
        <authorList>
            <consortium name="US DOE Joint Genome Institute (JGI-PGF)"/>
            <person name="Walter F."/>
            <person name="Albersmeier A."/>
            <person name="Kalinowski J."/>
            <person name="Ruckert C."/>
        </authorList>
    </citation>
    <scope>NUCLEOTIDE SEQUENCE</scope>
    <source>
        <strain evidence="4">VKM B-2555</strain>
    </source>
</reference>
<dbReference type="SUPFAM" id="SSF102405">
    <property type="entry name" value="MCP/YpsA-like"/>
    <property type="match status" value="1"/>
</dbReference>
<comment type="caution">
    <text evidence="4">The sequence shown here is derived from an EMBL/GenBank/DDBJ whole genome shotgun (WGS) entry which is preliminary data.</text>
</comment>
<evidence type="ECO:0000259" key="3">
    <source>
        <dbReference type="Pfam" id="PF17782"/>
    </source>
</evidence>
<dbReference type="NCBIfam" id="TIGR00732">
    <property type="entry name" value="dprA"/>
    <property type="match status" value="1"/>
</dbReference>
<keyword evidence="5" id="KW-1185">Reference proteome</keyword>
<evidence type="ECO:0000313" key="5">
    <source>
        <dbReference type="Proteomes" id="UP001143364"/>
    </source>
</evidence>
<dbReference type="InterPro" id="IPR041614">
    <property type="entry name" value="DprA_WH"/>
</dbReference>
<dbReference type="PANTHER" id="PTHR43022">
    <property type="entry name" value="PROTEIN SMF"/>
    <property type="match status" value="1"/>
</dbReference>
<dbReference type="Pfam" id="PF21102">
    <property type="entry name" value="DprA_N"/>
    <property type="match status" value="1"/>
</dbReference>
<comment type="similarity">
    <text evidence="1">Belongs to the DprA/Smf family.</text>
</comment>
<dbReference type="Pfam" id="PF02481">
    <property type="entry name" value="DNA_processg_A"/>
    <property type="match status" value="1"/>
</dbReference>
<dbReference type="Gene3D" id="1.10.10.10">
    <property type="entry name" value="Winged helix-like DNA-binding domain superfamily/Winged helix DNA-binding domain"/>
    <property type="match status" value="1"/>
</dbReference>
<accession>A0A9W6N2C4</accession>
<evidence type="ECO:0000259" key="2">
    <source>
        <dbReference type="Pfam" id="PF02481"/>
    </source>
</evidence>
<dbReference type="Pfam" id="PF17782">
    <property type="entry name" value="WHD_DprA"/>
    <property type="match status" value="1"/>
</dbReference>
<gene>
    <name evidence="4" type="ORF">GCM10008171_10430</name>
</gene>
<dbReference type="Proteomes" id="UP001143364">
    <property type="component" value="Unassembled WGS sequence"/>
</dbReference>
<evidence type="ECO:0000256" key="1">
    <source>
        <dbReference type="ARBA" id="ARBA00006525"/>
    </source>
</evidence>
<dbReference type="PANTHER" id="PTHR43022:SF1">
    <property type="entry name" value="PROTEIN SMF"/>
    <property type="match status" value="1"/>
</dbReference>
<dbReference type="InterPro" id="IPR003488">
    <property type="entry name" value="DprA"/>
</dbReference>
<sequence length="374" mass="39134">MPRLSPEQRVAWLRLIRSENVGPRTFRDLVNHFGGAQAALEAAPDLARRGGRAIRIASVAEAEDEIAACERRGARLVALGEPDYPALLASVEGAPPLLTLAGNAEALNRPTVGIVGARNASSSGRTFAARLAEGLGAAGWVLASGLARGVDAAAHAASVETGTVAVFAGGLDRLYPPEHADLARRICDSGALVTEMPLGWQPRGRDFPRRNRIIAGLSLGVVVVEAAMRSGSLITARLAAELGREVMAAPGSPLDPRCEGTNALLREGATLVARVDHVLEALRPLVARERDIPAPILLGQGDAAPFTPAEPGDDDMAVVLGLLGPSPTTIDALVRHAERDARTVQVALLQLELAGRLERLPGGQVTLRVPEAWG</sequence>
<dbReference type="Gene3D" id="3.40.50.450">
    <property type="match status" value="1"/>
</dbReference>
<proteinExistence type="inferred from homology"/>
<reference evidence="4" key="2">
    <citation type="submission" date="2023-01" db="EMBL/GenBank/DDBJ databases">
        <authorList>
            <person name="Sun Q."/>
            <person name="Evtushenko L."/>
        </authorList>
    </citation>
    <scope>NUCLEOTIDE SEQUENCE</scope>
    <source>
        <strain evidence="4">VKM B-2555</strain>
    </source>
</reference>
<dbReference type="GO" id="GO:0009294">
    <property type="term" value="P:DNA-mediated transformation"/>
    <property type="evidence" value="ECO:0007669"/>
    <property type="project" value="InterPro"/>
</dbReference>
<feature type="domain" description="DprA winged helix" evidence="3">
    <location>
        <begin position="307"/>
        <end position="363"/>
    </location>
</feature>
<protein>
    <submittedName>
        <fullName evidence="4">DNA processing protein DprA</fullName>
    </submittedName>
</protein>